<gene>
    <name evidence="1" type="ORF">CNECB9_3710007</name>
</gene>
<organism evidence="1">
    <name type="scientific">Cupriavidus necator</name>
    <name type="common">Alcaligenes eutrophus</name>
    <name type="synonym">Ralstonia eutropha</name>
    <dbReference type="NCBI Taxonomy" id="106590"/>
    <lineage>
        <taxon>Bacteria</taxon>
        <taxon>Pseudomonadati</taxon>
        <taxon>Pseudomonadota</taxon>
        <taxon>Betaproteobacteria</taxon>
        <taxon>Burkholderiales</taxon>
        <taxon>Burkholderiaceae</taxon>
        <taxon>Cupriavidus</taxon>
    </lineage>
</organism>
<sequence length="185" mass="20394">MSKIFVAGSISIKQLDPKVKARIDSIVEGDHTVIVGDADGADSSVQSYLCGKGAEAIVYCSGDTPRNNAGRWPVVRVDVKHAAPGSRAFFTAKDVEMAKAADFGLMIWDARSTGTLRNVMELLRRRKATVVFVNKTKSFLTVRDVEQLELLLSFMAEPALRKAEEKLHLRSSISQLRHKQAEMFG</sequence>
<evidence type="ECO:0000313" key="1">
    <source>
        <dbReference type="EMBL" id="SCU77143.1"/>
    </source>
</evidence>
<accession>A0A1K0JGN7</accession>
<dbReference type="RefSeq" id="WP_340526829.1">
    <property type="nucleotide sequence ID" value="NZ_FMSH01000303.1"/>
</dbReference>
<dbReference type="EMBL" id="FMSH01000303">
    <property type="protein sequence ID" value="SCU77143.1"/>
    <property type="molecule type" value="Genomic_DNA"/>
</dbReference>
<name>A0A1K0JGN7_CUPNE</name>
<proteinExistence type="predicted"/>
<reference evidence="1" key="1">
    <citation type="submission" date="2016-09" db="EMBL/GenBank/DDBJ databases">
        <authorList>
            <person name="Capua I."/>
            <person name="De Benedictis P."/>
            <person name="Joannis T."/>
            <person name="Lombin L.H."/>
            <person name="Cattoli G."/>
        </authorList>
    </citation>
    <scope>NUCLEOTIDE SEQUENCE</scope>
    <source>
        <strain evidence="1">B9</strain>
    </source>
</reference>
<protein>
    <submittedName>
        <fullName evidence="1">Uncharacterized protein</fullName>
    </submittedName>
</protein>
<dbReference type="AlphaFoldDB" id="A0A1K0JGN7"/>